<keyword evidence="16" id="KW-1003">Cell membrane</keyword>
<evidence type="ECO:0000256" key="4">
    <source>
        <dbReference type="ARBA" id="ARBA00022692"/>
    </source>
</evidence>
<dbReference type="CDD" id="cd00371">
    <property type="entry name" value="HMA"/>
    <property type="match status" value="2"/>
</dbReference>
<reference evidence="18 19" key="1">
    <citation type="journal article" date="2011" name="Int. J. Syst. Evol. Microbiol.">
        <title>Zhongshania antarctica gen. nov., sp. nov. and Zhongshania guokunii sp. nov., gammaproteobacteria respectively isolated from coastal attached (fast) ice and surface seawater of the Antarctic.</title>
        <authorList>
            <person name="Li H.J."/>
            <person name="Zhang X.Y."/>
            <person name="Chen C.X."/>
            <person name="Zhang Y.J."/>
            <person name="Gao Z.M."/>
            <person name="Yu Y."/>
            <person name="Chen X.L."/>
            <person name="Chen B."/>
            <person name="Zhang Y.Z."/>
        </authorList>
    </citation>
    <scope>NUCLEOTIDE SEQUENCE [LARGE SCALE GENOMIC DNA]</scope>
    <source>
        <strain evidence="18 19">R06B22</strain>
    </source>
</reference>
<keyword evidence="10" id="KW-0460">Magnesium</keyword>
<evidence type="ECO:0000256" key="14">
    <source>
        <dbReference type="ARBA" id="ARBA00023065"/>
    </source>
</evidence>
<dbReference type="InterPro" id="IPR027256">
    <property type="entry name" value="P-typ_ATPase_IB"/>
</dbReference>
<evidence type="ECO:0000256" key="15">
    <source>
        <dbReference type="ARBA" id="ARBA00023136"/>
    </source>
</evidence>
<dbReference type="InterPro" id="IPR044492">
    <property type="entry name" value="P_typ_ATPase_HD_dom"/>
</dbReference>
<dbReference type="PROSITE" id="PS50846">
    <property type="entry name" value="HMA_2"/>
    <property type="match status" value="2"/>
</dbReference>
<keyword evidence="9 16" id="KW-0067">ATP-binding</keyword>
<dbReference type="Pfam" id="PF00403">
    <property type="entry name" value="HMA"/>
    <property type="match status" value="2"/>
</dbReference>
<dbReference type="InterPro" id="IPR036412">
    <property type="entry name" value="HAD-like_sf"/>
</dbReference>
<dbReference type="Proteomes" id="UP001557484">
    <property type="component" value="Unassembled WGS sequence"/>
</dbReference>
<dbReference type="RefSeq" id="WP_368376007.1">
    <property type="nucleotide sequence ID" value="NZ_JBFRYB010000001.1"/>
</dbReference>
<dbReference type="InterPro" id="IPR006122">
    <property type="entry name" value="HMA_Cu_ion-bd"/>
</dbReference>
<evidence type="ECO:0000313" key="18">
    <source>
        <dbReference type="EMBL" id="MEX1665913.1"/>
    </source>
</evidence>
<evidence type="ECO:0000256" key="16">
    <source>
        <dbReference type="RuleBase" id="RU362081"/>
    </source>
</evidence>
<dbReference type="InterPro" id="IPR059000">
    <property type="entry name" value="ATPase_P-type_domA"/>
</dbReference>
<evidence type="ECO:0000259" key="17">
    <source>
        <dbReference type="PROSITE" id="PS50846"/>
    </source>
</evidence>
<protein>
    <submittedName>
        <fullName evidence="18">Heavy metal translocating P-type ATPase</fullName>
    </submittedName>
</protein>
<feature type="transmembrane region" description="Helical" evidence="16">
    <location>
        <begin position="778"/>
        <end position="797"/>
    </location>
</feature>
<feature type="transmembrane region" description="Helical" evidence="16">
    <location>
        <begin position="187"/>
        <end position="208"/>
    </location>
</feature>
<keyword evidence="7 16" id="KW-0547">Nucleotide-binding</keyword>
<dbReference type="Pfam" id="PF00702">
    <property type="entry name" value="Hydrolase"/>
    <property type="match status" value="1"/>
</dbReference>
<evidence type="ECO:0000313" key="19">
    <source>
        <dbReference type="Proteomes" id="UP001557484"/>
    </source>
</evidence>
<comment type="similarity">
    <text evidence="2 16">Belongs to the cation transport ATPase (P-type) (TC 3.A.3) family. Type IB subfamily.</text>
</comment>
<keyword evidence="5 16" id="KW-0479">Metal-binding</keyword>
<comment type="caution">
    <text evidence="18">The sequence shown here is derived from an EMBL/GenBank/DDBJ whole genome shotgun (WGS) entry which is preliminary data.</text>
</comment>
<feature type="transmembrane region" description="Helical" evidence="16">
    <location>
        <begin position="462"/>
        <end position="487"/>
    </location>
</feature>
<comment type="subcellular location">
    <subcellularLocation>
        <location evidence="16">Cell membrane</location>
    </subcellularLocation>
    <subcellularLocation>
        <location evidence="1">Endomembrane system</location>
        <topology evidence="1">Multi-pass membrane protein</topology>
    </subcellularLocation>
</comment>
<evidence type="ECO:0000256" key="2">
    <source>
        <dbReference type="ARBA" id="ARBA00006024"/>
    </source>
</evidence>
<dbReference type="NCBIfam" id="TIGR01494">
    <property type="entry name" value="ATPase_P-type"/>
    <property type="match status" value="1"/>
</dbReference>
<dbReference type="NCBIfam" id="TIGR01525">
    <property type="entry name" value="ATPase-IB_hvy"/>
    <property type="match status" value="1"/>
</dbReference>
<keyword evidence="15 16" id="KW-0472">Membrane</keyword>
<dbReference type="PROSITE" id="PS01047">
    <property type="entry name" value="HMA_1"/>
    <property type="match status" value="2"/>
</dbReference>
<dbReference type="PRINTS" id="PR00119">
    <property type="entry name" value="CATATPASE"/>
</dbReference>
<feature type="transmembrane region" description="Helical" evidence="16">
    <location>
        <begin position="282"/>
        <end position="300"/>
    </location>
</feature>
<dbReference type="PRINTS" id="PR00943">
    <property type="entry name" value="CUATPASE"/>
</dbReference>
<dbReference type="Gene3D" id="3.40.1110.10">
    <property type="entry name" value="Calcium-transporting ATPase, cytoplasmic domain N"/>
    <property type="match status" value="1"/>
</dbReference>
<dbReference type="Gene3D" id="2.70.150.10">
    <property type="entry name" value="Calcium-transporting ATPase, cytoplasmic transduction domain A"/>
    <property type="match status" value="1"/>
</dbReference>
<dbReference type="InterPro" id="IPR018303">
    <property type="entry name" value="ATPase_P-typ_P_site"/>
</dbReference>
<keyword evidence="14" id="KW-0406">Ion transport</keyword>
<dbReference type="SFLD" id="SFLDS00003">
    <property type="entry name" value="Haloacid_Dehalogenase"/>
    <property type="match status" value="1"/>
</dbReference>
<dbReference type="SUPFAM" id="SSF55008">
    <property type="entry name" value="HMA, heavy metal-associated domain"/>
    <property type="match status" value="2"/>
</dbReference>
<dbReference type="CDD" id="cd02094">
    <property type="entry name" value="P-type_ATPase_Cu-like"/>
    <property type="match status" value="1"/>
</dbReference>
<evidence type="ECO:0000256" key="1">
    <source>
        <dbReference type="ARBA" id="ARBA00004127"/>
    </source>
</evidence>
<dbReference type="InterPro" id="IPR008250">
    <property type="entry name" value="ATPase_P-typ_transduc_dom_A_sf"/>
</dbReference>
<dbReference type="Gene3D" id="3.30.70.100">
    <property type="match status" value="2"/>
</dbReference>
<gene>
    <name evidence="18" type="ORF">AB4875_10465</name>
</gene>
<evidence type="ECO:0000256" key="13">
    <source>
        <dbReference type="ARBA" id="ARBA00023008"/>
    </source>
</evidence>
<dbReference type="InterPro" id="IPR023214">
    <property type="entry name" value="HAD_sf"/>
</dbReference>
<dbReference type="SFLD" id="SFLDG00002">
    <property type="entry name" value="C1.7:_P-type_atpase_like"/>
    <property type="match status" value="1"/>
</dbReference>
<keyword evidence="4 16" id="KW-0812">Transmembrane</keyword>
<keyword evidence="8" id="KW-0187">Copper transport</keyword>
<evidence type="ECO:0000256" key="3">
    <source>
        <dbReference type="ARBA" id="ARBA00022448"/>
    </source>
</evidence>
<dbReference type="PANTHER" id="PTHR43520:SF8">
    <property type="entry name" value="P-TYPE CU(+) TRANSPORTER"/>
    <property type="match status" value="1"/>
</dbReference>
<dbReference type="Pfam" id="PF00122">
    <property type="entry name" value="E1-E2_ATPase"/>
    <property type="match status" value="1"/>
</dbReference>
<feature type="domain" description="HMA" evidence="17">
    <location>
        <begin position="88"/>
        <end position="154"/>
    </location>
</feature>
<keyword evidence="12 16" id="KW-1133">Transmembrane helix</keyword>
<keyword evidence="19" id="KW-1185">Reference proteome</keyword>
<accession>A0ABV3TWB1</accession>
<keyword evidence="11" id="KW-1278">Translocase</keyword>
<feature type="domain" description="HMA" evidence="17">
    <location>
        <begin position="21"/>
        <end position="86"/>
    </location>
</feature>
<dbReference type="PROSITE" id="PS00154">
    <property type="entry name" value="ATPASE_E1_E2"/>
    <property type="match status" value="1"/>
</dbReference>
<dbReference type="InterPro" id="IPR036163">
    <property type="entry name" value="HMA_dom_sf"/>
</dbReference>
<name>A0ABV3TWB1_9GAMM</name>
<dbReference type="PANTHER" id="PTHR43520">
    <property type="entry name" value="ATP7, ISOFORM B"/>
    <property type="match status" value="1"/>
</dbReference>
<dbReference type="InterPro" id="IPR017969">
    <property type="entry name" value="Heavy-metal-associated_CS"/>
</dbReference>
<feature type="transmembrane region" description="Helical" evidence="16">
    <location>
        <begin position="245"/>
        <end position="262"/>
    </location>
</feature>
<dbReference type="SUPFAM" id="SSF56784">
    <property type="entry name" value="HAD-like"/>
    <property type="match status" value="1"/>
</dbReference>
<keyword evidence="6" id="KW-0677">Repeat</keyword>
<dbReference type="SFLD" id="SFLDF00027">
    <property type="entry name" value="p-type_atpase"/>
    <property type="match status" value="1"/>
</dbReference>
<dbReference type="SUPFAM" id="SSF81665">
    <property type="entry name" value="Calcium ATPase, transmembrane domain M"/>
    <property type="match status" value="1"/>
</dbReference>
<evidence type="ECO:0000256" key="7">
    <source>
        <dbReference type="ARBA" id="ARBA00022741"/>
    </source>
</evidence>
<sequence>MTSDKPVINKKPVLSENTSTTRYELPIEGMTCASCAGRIEKLLSGLSGVNSVQVNLATDSVHIELSDDVAINTVCAAIDNSGYSVAEEAFQLNISGMSCASCVGRIEKALNKLSGVRAVSVNLATESAHISAIKNYLKVSQLIAAIKDAGYSASAAGANQTDIDASLHSSQGEAKTKTKTSKESRHLMIAVALSAPMLLGMIFSVFGLDLMPPPWLQFMLATPIQFWLGARFYRAAWFALKARTGNMDLLVAMGTSASYGLSVFELFSQYLSQETQQAMGHYYFEASAVVITLVLLGKWLERRAKHQTTAAIQALQALRPAVARVRTNNKDSDVAIEAIRAGDIVVVKPGERIPVDGSIIEGSGHLDESMITGESMPTYKSVGDTVVGGVINTDALLLIKTTAVGTETTLARIIRLVESAQAAKAPVQRLVDKVSMVFVPVVIAIAIATVVGWYLHNGDLQGAIINAVAVLVIACPCALGLATPAAIMTGTGVAARHGILIKDAQALEIAHNITTVVFDKTGTLTVGKPSLLEYIACDNDSNHLLAMAASVQQGSDHPLAQAVLNQAKDRQISVIEASELKTLAGRGVSATVQGRLLLLGNTRLMRESGVSLASLEQQAQDLENDGNTISWLAETGDALSLIGLLAFGDEIKPSAKSAIERLQNKGIKTVMITGDNAGSARAVAAKLGLQDYIANVLPDGKAEEIRKLRSENNIVAMVGDGINDAPALAAADVGIAMATGTDVAMHTAGITLMRGDPDLIADAIDISRRSYQKIRQNLFWAFIYNLLGIPLAASGLLSPVVAGAAMAFSSVSVISNALLLKRWKPKA</sequence>
<dbReference type="InterPro" id="IPR023299">
    <property type="entry name" value="ATPase_P-typ_cyto_dom_N"/>
</dbReference>
<evidence type="ECO:0000256" key="9">
    <source>
        <dbReference type="ARBA" id="ARBA00022840"/>
    </source>
</evidence>
<proteinExistence type="inferred from homology"/>
<feature type="transmembrane region" description="Helical" evidence="16">
    <location>
        <begin position="803"/>
        <end position="820"/>
    </location>
</feature>
<dbReference type="InterPro" id="IPR006121">
    <property type="entry name" value="HMA_dom"/>
</dbReference>
<evidence type="ECO:0000256" key="12">
    <source>
        <dbReference type="ARBA" id="ARBA00022989"/>
    </source>
</evidence>
<dbReference type="InterPro" id="IPR023298">
    <property type="entry name" value="ATPase_P-typ_TM_dom_sf"/>
</dbReference>
<feature type="transmembrane region" description="Helical" evidence="16">
    <location>
        <begin position="214"/>
        <end position="233"/>
    </location>
</feature>
<evidence type="ECO:0000256" key="5">
    <source>
        <dbReference type="ARBA" id="ARBA00022723"/>
    </source>
</evidence>
<feature type="transmembrane region" description="Helical" evidence="16">
    <location>
        <begin position="434"/>
        <end position="456"/>
    </location>
</feature>
<dbReference type="PRINTS" id="PR00942">
    <property type="entry name" value="CUATPASEI"/>
</dbReference>
<evidence type="ECO:0000256" key="10">
    <source>
        <dbReference type="ARBA" id="ARBA00022842"/>
    </source>
</evidence>
<evidence type="ECO:0000256" key="6">
    <source>
        <dbReference type="ARBA" id="ARBA00022737"/>
    </source>
</evidence>
<keyword evidence="13" id="KW-0186">Copper</keyword>
<dbReference type="SUPFAM" id="SSF81653">
    <property type="entry name" value="Calcium ATPase, transduction domain A"/>
    <property type="match status" value="1"/>
</dbReference>
<dbReference type="PROSITE" id="PS01229">
    <property type="entry name" value="COF_2"/>
    <property type="match status" value="1"/>
</dbReference>
<evidence type="ECO:0000256" key="11">
    <source>
        <dbReference type="ARBA" id="ARBA00022967"/>
    </source>
</evidence>
<evidence type="ECO:0000256" key="8">
    <source>
        <dbReference type="ARBA" id="ARBA00022796"/>
    </source>
</evidence>
<dbReference type="Gene3D" id="3.40.50.1000">
    <property type="entry name" value="HAD superfamily/HAD-like"/>
    <property type="match status" value="1"/>
</dbReference>
<dbReference type="EMBL" id="JBFRYB010000001">
    <property type="protein sequence ID" value="MEX1665913.1"/>
    <property type="molecule type" value="Genomic_DNA"/>
</dbReference>
<organism evidence="18 19">
    <name type="scientific">Zhongshania arctica</name>
    <dbReference type="NCBI Taxonomy" id="3238302"/>
    <lineage>
        <taxon>Bacteria</taxon>
        <taxon>Pseudomonadati</taxon>
        <taxon>Pseudomonadota</taxon>
        <taxon>Gammaproteobacteria</taxon>
        <taxon>Cellvibrionales</taxon>
        <taxon>Spongiibacteraceae</taxon>
        <taxon>Zhongshania</taxon>
    </lineage>
</organism>
<dbReference type="NCBIfam" id="TIGR01511">
    <property type="entry name" value="ATPase-IB1_Cu"/>
    <property type="match status" value="1"/>
</dbReference>
<keyword evidence="3" id="KW-0813">Transport</keyword>
<dbReference type="NCBIfam" id="TIGR00003">
    <property type="entry name" value="copper ion binding protein"/>
    <property type="match status" value="2"/>
</dbReference>
<dbReference type="InterPro" id="IPR001757">
    <property type="entry name" value="P_typ_ATPase"/>
</dbReference>